<gene>
    <name evidence="1" type="ORF">AB4Y32_35980</name>
</gene>
<proteinExistence type="predicted"/>
<evidence type="ECO:0000313" key="2">
    <source>
        <dbReference type="Proteomes" id="UP001558850"/>
    </source>
</evidence>
<comment type="caution">
    <text evidence="1">The sequence shown here is derived from an EMBL/GenBank/DDBJ whole genome shotgun (WGS) entry which is preliminary data.</text>
</comment>
<keyword evidence="2" id="KW-1185">Reference proteome</keyword>
<name>A0ACC6UBK7_9BURK</name>
<reference evidence="1" key="1">
    <citation type="submission" date="2024-07" db="EMBL/GenBank/DDBJ databases">
        <title>A survey of Mimosa microsymbionts across Brazilian biomes reveals a high diversity of Paraburkholderia nodulating endemic species, but also that Cupriavidus is common as a symbiont of widespread species.</title>
        <authorList>
            <person name="Rouws L."/>
            <person name="Barauna A."/>
            <person name="Beukes C."/>
            <person name="Rouws J.R.C."/>
            <person name="De Faria S.M."/>
            <person name="Gross E."/>
            <person name="Bueno Dos Reis Junior F."/>
            <person name="Simon M.F."/>
            <person name="Maluk M."/>
            <person name="Odee D.W."/>
            <person name="Kenicer G."/>
            <person name="Young J.P.W."/>
            <person name="Reis V.M."/>
            <person name="Zilli J."/>
            <person name="James E.K."/>
        </authorList>
    </citation>
    <scope>NUCLEOTIDE SEQUENCE</scope>
    <source>
        <strain evidence="1">EG181B</strain>
    </source>
</reference>
<accession>A0ACC6UBK7</accession>
<dbReference type="EMBL" id="JBFRCH010000043">
    <property type="protein sequence ID" value="MEX3937083.1"/>
    <property type="molecule type" value="Genomic_DNA"/>
</dbReference>
<protein>
    <submittedName>
        <fullName evidence="1">DUF4148 domain-containing protein</fullName>
    </submittedName>
</protein>
<evidence type="ECO:0000313" key="1">
    <source>
        <dbReference type="EMBL" id="MEX3937083.1"/>
    </source>
</evidence>
<dbReference type="Proteomes" id="UP001558850">
    <property type="component" value="Unassembled WGS sequence"/>
</dbReference>
<sequence>MKTFAKAFVIAALISAPLAAFAQTSQPVTRAQVREELVQLHNVGYSPLDDRNSYPVHIEAAEARLAAQNAASAQKSGYGAASDGSYQAGVRDVRANGVAFAHH</sequence>
<organism evidence="1 2">
    <name type="scientific">Paraburkholderia phymatum</name>
    <dbReference type="NCBI Taxonomy" id="148447"/>
    <lineage>
        <taxon>Bacteria</taxon>
        <taxon>Pseudomonadati</taxon>
        <taxon>Pseudomonadota</taxon>
        <taxon>Betaproteobacteria</taxon>
        <taxon>Burkholderiales</taxon>
        <taxon>Burkholderiaceae</taxon>
        <taxon>Paraburkholderia</taxon>
    </lineage>
</organism>